<protein>
    <submittedName>
        <fullName evidence="1">Uncharacterized protein</fullName>
    </submittedName>
</protein>
<dbReference type="Proteomes" id="UP000823561">
    <property type="component" value="Chromosome 13"/>
</dbReference>
<comment type="caution">
    <text evidence="1">The sequence shown here is derived from an EMBL/GenBank/DDBJ whole genome shotgun (WGS) entry which is preliminary data.</text>
</comment>
<organism evidence="1 2">
    <name type="scientific">Alosa alosa</name>
    <name type="common">allis shad</name>
    <dbReference type="NCBI Taxonomy" id="278164"/>
    <lineage>
        <taxon>Eukaryota</taxon>
        <taxon>Metazoa</taxon>
        <taxon>Chordata</taxon>
        <taxon>Craniata</taxon>
        <taxon>Vertebrata</taxon>
        <taxon>Euteleostomi</taxon>
        <taxon>Actinopterygii</taxon>
        <taxon>Neopterygii</taxon>
        <taxon>Teleostei</taxon>
        <taxon>Clupei</taxon>
        <taxon>Clupeiformes</taxon>
        <taxon>Clupeoidei</taxon>
        <taxon>Clupeidae</taxon>
        <taxon>Alosa</taxon>
    </lineage>
</organism>
<sequence length="36" mass="3805">MLHRHSPITQSDAVSGSVSWALRATALGLTAGMLRL</sequence>
<keyword evidence="2" id="KW-1185">Reference proteome</keyword>
<proteinExistence type="predicted"/>
<dbReference type="AlphaFoldDB" id="A0AAV6G7S7"/>
<evidence type="ECO:0000313" key="2">
    <source>
        <dbReference type="Proteomes" id="UP000823561"/>
    </source>
</evidence>
<accession>A0AAV6G7S7</accession>
<dbReference type="EMBL" id="JADWDJ010000013">
    <property type="protein sequence ID" value="KAG5270910.1"/>
    <property type="molecule type" value="Genomic_DNA"/>
</dbReference>
<gene>
    <name evidence="1" type="ORF">AALO_G00173670</name>
</gene>
<reference evidence="1" key="1">
    <citation type="submission" date="2020-10" db="EMBL/GenBank/DDBJ databases">
        <title>Chromosome-scale genome assembly of the Allis shad, Alosa alosa.</title>
        <authorList>
            <person name="Margot Z."/>
            <person name="Christophe K."/>
            <person name="Cabau C."/>
            <person name="Louis A."/>
            <person name="Berthelot C."/>
            <person name="Parey E."/>
            <person name="Roest Crollius H."/>
            <person name="Montfort J."/>
            <person name="Robinson-Rechavi M."/>
            <person name="Bucao C."/>
            <person name="Bouchez O."/>
            <person name="Gislard M."/>
            <person name="Lluch J."/>
            <person name="Milhes M."/>
            <person name="Lampietro C."/>
            <person name="Lopez Roques C."/>
            <person name="Donnadieu C."/>
            <person name="Braasch I."/>
            <person name="Desvignes T."/>
            <person name="Postlethwait J."/>
            <person name="Bobe J."/>
            <person name="Guiguen Y."/>
        </authorList>
    </citation>
    <scope>NUCLEOTIDE SEQUENCE</scope>
    <source>
        <strain evidence="1">M-15738</strain>
        <tissue evidence="1">Blood</tissue>
    </source>
</reference>
<name>A0AAV6G7S7_9TELE</name>
<evidence type="ECO:0000313" key="1">
    <source>
        <dbReference type="EMBL" id="KAG5270910.1"/>
    </source>
</evidence>